<evidence type="ECO:0000313" key="2">
    <source>
        <dbReference type="EMBL" id="NDV34455.1"/>
    </source>
</evidence>
<dbReference type="EMBL" id="GIBP01005486">
    <property type="protein sequence ID" value="NDV34455.1"/>
    <property type="molecule type" value="Transcribed_RNA"/>
</dbReference>
<reference evidence="2" key="1">
    <citation type="journal article" date="2020" name="J. Eukaryot. Microbiol.">
        <title>De novo Sequencing, Assembly and Annotation of the Transcriptome for the Free-Living Testate Amoeba Arcella intermedia.</title>
        <authorList>
            <person name="Ribeiro G.M."/>
            <person name="Porfirio-Sousa A.L."/>
            <person name="Maurer-Alcala X.X."/>
            <person name="Katz L.A."/>
            <person name="Lahr D.J.G."/>
        </authorList>
    </citation>
    <scope>NUCLEOTIDE SEQUENCE</scope>
</reference>
<protein>
    <submittedName>
        <fullName evidence="2">Uncharacterized protein</fullName>
    </submittedName>
</protein>
<organism evidence="2">
    <name type="scientific">Arcella intermedia</name>
    <dbReference type="NCBI Taxonomy" id="1963864"/>
    <lineage>
        <taxon>Eukaryota</taxon>
        <taxon>Amoebozoa</taxon>
        <taxon>Tubulinea</taxon>
        <taxon>Elardia</taxon>
        <taxon>Arcellinida</taxon>
        <taxon>Sphaerothecina</taxon>
        <taxon>Arcellidae</taxon>
        <taxon>Arcella</taxon>
    </lineage>
</organism>
<feature type="compositionally biased region" description="Basic and acidic residues" evidence="1">
    <location>
        <begin position="1"/>
        <end position="13"/>
    </location>
</feature>
<name>A0A6B2LBV1_9EUKA</name>
<sequence>MKEHSQFFREERGQAPPQGKARSETQWSYTTVERDAFGNIHVRTRNKGGQEAASKTGRTTYSGPEDIGSNMNFQNLWRNRDNIKRAFSDPWQILEESMRSKKFKNDERPTILDFPRSFTIVQPISATEGFSEFRISSKNIKLVNLSTLEII</sequence>
<feature type="region of interest" description="Disordered" evidence="1">
    <location>
        <begin position="1"/>
        <end position="26"/>
    </location>
</feature>
<dbReference type="AlphaFoldDB" id="A0A6B2LBV1"/>
<proteinExistence type="predicted"/>
<accession>A0A6B2LBV1</accession>
<evidence type="ECO:0000256" key="1">
    <source>
        <dbReference type="SAM" id="MobiDB-lite"/>
    </source>
</evidence>
<feature type="region of interest" description="Disordered" evidence="1">
    <location>
        <begin position="44"/>
        <end position="67"/>
    </location>
</feature>